<dbReference type="OrthoDB" id="7360039at2"/>
<evidence type="ECO:0000313" key="2">
    <source>
        <dbReference type="Proteomes" id="UP000295304"/>
    </source>
</evidence>
<dbReference type="AlphaFoldDB" id="A0A4R3J9F2"/>
<name>A0A4R3J9F2_9PROT</name>
<sequence length="139" mass="13500">MDLGLIKNYTAAAAILPRRIVKFAAAAGAVEQAAAATDTLIGVTGARGAALPGDRIDVIFSGVVDVDFGGAIAQGDLVTTDATGAAVAAARHTHTENTAAAYTQNATTSAATGERIIGIAMVGGVAGDIGGILIAPGVA</sequence>
<keyword evidence="2" id="KW-1185">Reference proteome</keyword>
<proteinExistence type="predicted"/>
<reference evidence="1 2" key="1">
    <citation type="submission" date="2019-03" db="EMBL/GenBank/DDBJ databases">
        <title>Genomic Encyclopedia of Type Strains, Phase IV (KMG-IV): sequencing the most valuable type-strain genomes for metagenomic binning, comparative biology and taxonomic classification.</title>
        <authorList>
            <person name="Goeker M."/>
        </authorList>
    </citation>
    <scope>NUCLEOTIDE SEQUENCE [LARGE SCALE GENOMIC DNA]</scope>
    <source>
        <strain evidence="1 2">DSM 101688</strain>
    </source>
</reference>
<accession>A0A4R3J9F2</accession>
<protein>
    <submittedName>
        <fullName evidence="1">Uncharacterized protein</fullName>
    </submittedName>
</protein>
<evidence type="ECO:0000313" key="1">
    <source>
        <dbReference type="EMBL" id="TCS62579.1"/>
    </source>
</evidence>
<dbReference type="EMBL" id="SLZW01000005">
    <property type="protein sequence ID" value="TCS62579.1"/>
    <property type="molecule type" value="Genomic_DNA"/>
</dbReference>
<dbReference type="RefSeq" id="WP_132939026.1">
    <property type="nucleotide sequence ID" value="NZ_CP119676.1"/>
</dbReference>
<organism evidence="1 2">
    <name type="scientific">Varunaivibrio sulfuroxidans</name>
    <dbReference type="NCBI Taxonomy" id="1773489"/>
    <lineage>
        <taxon>Bacteria</taxon>
        <taxon>Pseudomonadati</taxon>
        <taxon>Pseudomonadota</taxon>
        <taxon>Alphaproteobacteria</taxon>
        <taxon>Rhodospirillales</taxon>
        <taxon>Magnetovibrionaceae</taxon>
        <taxon>Varunaivibrio</taxon>
    </lineage>
</organism>
<dbReference type="Proteomes" id="UP000295304">
    <property type="component" value="Unassembled WGS sequence"/>
</dbReference>
<gene>
    <name evidence="1" type="ORF">EDD55_105125</name>
</gene>
<comment type="caution">
    <text evidence="1">The sequence shown here is derived from an EMBL/GenBank/DDBJ whole genome shotgun (WGS) entry which is preliminary data.</text>
</comment>